<evidence type="ECO:0000313" key="8">
    <source>
        <dbReference type="EMBL" id="EFR01938.1"/>
    </source>
</evidence>
<dbReference type="Pfam" id="PF00412">
    <property type="entry name" value="LIM"/>
    <property type="match status" value="2"/>
</dbReference>
<dbReference type="OrthoDB" id="1112565at2759"/>
<keyword evidence="2" id="KW-0677">Repeat</keyword>
<feature type="compositionally biased region" description="Basic and acidic residues" evidence="6">
    <location>
        <begin position="283"/>
        <end position="309"/>
    </location>
</feature>
<dbReference type="OMA" id="QVYCERD"/>
<feature type="compositionally biased region" description="Pro residues" evidence="6">
    <location>
        <begin position="540"/>
        <end position="554"/>
    </location>
</feature>
<dbReference type="eggNOG" id="KOG1703">
    <property type="taxonomic scope" value="Eukaryota"/>
</dbReference>
<dbReference type="CDD" id="cd08368">
    <property type="entry name" value="LIM"/>
    <property type="match status" value="1"/>
</dbReference>
<feature type="compositionally biased region" description="Polar residues" evidence="6">
    <location>
        <begin position="168"/>
        <end position="181"/>
    </location>
</feature>
<dbReference type="VEuPathDB" id="FungiDB:MGYG_04939"/>
<gene>
    <name evidence="8" type="ORF">MGYG_04939</name>
</gene>
<evidence type="ECO:0000313" key="9">
    <source>
        <dbReference type="Proteomes" id="UP000002669"/>
    </source>
</evidence>
<evidence type="ECO:0000256" key="2">
    <source>
        <dbReference type="ARBA" id="ARBA00022737"/>
    </source>
</evidence>
<accession>E4UXP3</accession>
<dbReference type="GO" id="GO:0030695">
    <property type="term" value="F:GTPase regulator activity"/>
    <property type="evidence" value="ECO:0007669"/>
    <property type="project" value="UniProtKB-ARBA"/>
</dbReference>
<protein>
    <recommendedName>
        <fullName evidence="7">LIM zinc-binding domain-containing protein</fullName>
    </recommendedName>
</protein>
<dbReference type="InParanoid" id="E4UXP3"/>
<feature type="compositionally biased region" description="Low complexity" evidence="6">
    <location>
        <begin position="182"/>
        <end position="197"/>
    </location>
</feature>
<evidence type="ECO:0000259" key="7">
    <source>
        <dbReference type="PROSITE" id="PS50023"/>
    </source>
</evidence>
<feature type="domain" description="LIM zinc-binding" evidence="7">
    <location>
        <begin position="639"/>
        <end position="698"/>
    </location>
</feature>
<dbReference type="CDD" id="cd09397">
    <property type="entry name" value="LIM1_UF1"/>
    <property type="match status" value="1"/>
</dbReference>
<dbReference type="GO" id="GO:0005634">
    <property type="term" value="C:nucleus"/>
    <property type="evidence" value="ECO:0007669"/>
    <property type="project" value="TreeGrafter"/>
</dbReference>
<evidence type="ECO:0000256" key="3">
    <source>
        <dbReference type="ARBA" id="ARBA00022833"/>
    </source>
</evidence>
<dbReference type="Proteomes" id="UP000002669">
    <property type="component" value="Unassembled WGS sequence"/>
</dbReference>
<evidence type="ECO:0000256" key="4">
    <source>
        <dbReference type="ARBA" id="ARBA00023038"/>
    </source>
</evidence>
<dbReference type="GO" id="GO:0003712">
    <property type="term" value="F:transcription coregulator activity"/>
    <property type="evidence" value="ECO:0007669"/>
    <property type="project" value="TreeGrafter"/>
</dbReference>
<proteinExistence type="predicted"/>
<keyword evidence="3 5" id="KW-0862">Zinc</keyword>
<dbReference type="InterPro" id="IPR001781">
    <property type="entry name" value="Znf_LIM"/>
</dbReference>
<feature type="domain" description="LIM zinc-binding" evidence="7">
    <location>
        <begin position="565"/>
        <end position="628"/>
    </location>
</feature>
<feature type="region of interest" description="Disordered" evidence="6">
    <location>
        <begin position="70"/>
        <end position="129"/>
    </location>
</feature>
<evidence type="ECO:0000256" key="6">
    <source>
        <dbReference type="SAM" id="MobiDB-lite"/>
    </source>
</evidence>
<dbReference type="EMBL" id="DS989825">
    <property type="protein sequence ID" value="EFR01938.1"/>
    <property type="molecule type" value="Genomic_DNA"/>
</dbReference>
<feature type="compositionally biased region" description="Low complexity" evidence="6">
    <location>
        <begin position="232"/>
        <end position="245"/>
    </location>
</feature>
<keyword evidence="1 5" id="KW-0479">Metal-binding</keyword>
<feature type="compositionally biased region" description="Acidic residues" evidence="6">
    <location>
        <begin position="328"/>
        <end position="343"/>
    </location>
</feature>
<dbReference type="HOGENOM" id="CLU_014492_1_0_1"/>
<name>E4UXP3_ARTGP</name>
<reference evidence="9" key="1">
    <citation type="journal article" date="2012" name="MBio">
        <title>Comparative genome analysis of Trichophyton rubrum and related dermatophytes reveals candidate genes involved in infection.</title>
        <authorList>
            <person name="Martinez D.A."/>
            <person name="Oliver B.G."/>
            <person name="Graeser Y."/>
            <person name="Goldberg J.M."/>
            <person name="Li W."/>
            <person name="Martinez-Rossi N.M."/>
            <person name="Monod M."/>
            <person name="Shelest E."/>
            <person name="Barton R.C."/>
            <person name="Birch E."/>
            <person name="Brakhage A.A."/>
            <person name="Chen Z."/>
            <person name="Gurr S.J."/>
            <person name="Heiman D."/>
            <person name="Heitman J."/>
            <person name="Kosti I."/>
            <person name="Rossi A."/>
            <person name="Saif S."/>
            <person name="Samalova M."/>
            <person name="Saunders C.W."/>
            <person name="Shea T."/>
            <person name="Summerbell R.C."/>
            <person name="Xu J."/>
            <person name="Young S."/>
            <person name="Zeng Q."/>
            <person name="Birren B.W."/>
            <person name="Cuomo C.A."/>
            <person name="White T.C."/>
        </authorList>
    </citation>
    <scope>NUCLEOTIDE SEQUENCE [LARGE SCALE GENOMIC DNA]</scope>
    <source>
        <strain evidence="9">ATCC MYA-4604 / CBS 118893</strain>
    </source>
</reference>
<sequence>MDALPKIKCSDCHAEVELVALGDHVCSKVAGPTVTASPVEEKLSVVSEFNEHGPPPKRSLSRESLFNRLGRVQPPPKIDPTAANRPFLSPGAQMSPLTGSFGALTPRSASPLSPLQQLQRSHTSPVASQSPVVAVVPEGKANLDCAFPPFPRSASAGGSKSKRLASIKSINTNVSSRKGVTSPSPSDGSYMSPSSDGRSSRATTVNRHRRETSIDSKAFQRLSMASSRNGHGLPSPVSPRGSSRGRFGDGDIPPLPSGPIASLASSPMLTSANLESPYFGGNDHSDNGTQDHDLGRDEISPRDKVRQLDGMEGLDFGFGTRTKSPELMDIDETMELDESEEALDSPGPSVPEYKVDREFSVSHFASGLGLSDPCHTANDSTSSSNSSPSEAPSNSSFSSRPSEFSSVSEPKLSLSEKFNVDHLHLLQEEPPTRPKADPFAYDLDSPTDPLFQQGRLSDPPASIFPSSSGTGYNTPPSQLEPVQPKKYTPYRSPTPSPTLQGPTLDQQQQQTPPPPPPPIQSQQQPEPQQKQEEQQQQQRPPIPQEEPQAQPQPPSRSTTPGKRRHPCRGCGEIIIGKSVSSADGRLTGRYHKACFVCHTCRAPFQTADFYVLDNHPYCAADYHRLNGTLCAECGEGIEGPCLEAEDISTPNVTDNKKSQKFHPGCFKCRTCHVVLRGDYFEWNGSAYCERDGRRAAGMMPPRSPGYHQPHNYQGHGPQSPLSMHPTGPHGHPGPGPGYRRPPYPPSPLAGPRQGGRGDPRYRPINPSSLRPRPDKHRPHPSEHQFVNASLTPAPGLDNGPYPSGRKFPERRTTKLMMV</sequence>
<dbReference type="PANTHER" id="PTHR24205">
    <property type="entry name" value="FOUR AND A HALF LIM DOMAINS PROTEIN"/>
    <property type="match status" value="1"/>
</dbReference>
<dbReference type="STRING" id="535722.E4UXP3"/>
<evidence type="ECO:0000256" key="1">
    <source>
        <dbReference type="ARBA" id="ARBA00022723"/>
    </source>
</evidence>
<dbReference type="PANTHER" id="PTHR24205:SF16">
    <property type="entry name" value="GH01042P-RELATED"/>
    <property type="match status" value="1"/>
</dbReference>
<dbReference type="GO" id="GO:0046872">
    <property type="term" value="F:metal ion binding"/>
    <property type="evidence" value="ECO:0007669"/>
    <property type="project" value="UniProtKB-KW"/>
</dbReference>
<dbReference type="RefSeq" id="XP_003172349.1">
    <property type="nucleotide sequence ID" value="XM_003172301.1"/>
</dbReference>
<feature type="compositionally biased region" description="Polar residues" evidence="6">
    <location>
        <begin position="464"/>
        <end position="477"/>
    </location>
</feature>
<feature type="compositionally biased region" description="Low complexity" evidence="6">
    <location>
        <begin position="380"/>
        <end position="410"/>
    </location>
</feature>
<dbReference type="SUPFAM" id="SSF57716">
    <property type="entry name" value="Glucocorticoid receptor-like (DNA-binding domain)"/>
    <property type="match status" value="1"/>
</dbReference>
<feature type="region of interest" description="Disordered" evidence="6">
    <location>
        <begin position="368"/>
        <end position="569"/>
    </location>
</feature>
<feature type="compositionally biased region" description="Polar residues" evidence="6">
    <location>
        <begin position="107"/>
        <end position="123"/>
    </location>
</feature>
<keyword evidence="9" id="KW-1185">Reference proteome</keyword>
<organism evidence="9">
    <name type="scientific">Arthroderma gypseum (strain ATCC MYA-4604 / CBS 118893)</name>
    <name type="common">Microsporum gypseum</name>
    <dbReference type="NCBI Taxonomy" id="535722"/>
    <lineage>
        <taxon>Eukaryota</taxon>
        <taxon>Fungi</taxon>
        <taxon>Dikarya</taxon>
        <taxon>Ascomycota</taxon>
        <taxon>Pezizomycotina</taxon>
        <taxon>Eurotiomycetes</taxon>
        <taxon>Eurotiomycetidae</taxon>
        <taxon>Onygenales</taxon>
        <taxon>Arthrodermataceae</taxon>
        <taxon>Nannizzia</taxon>
    </lineage>
</organism>
<dbReference type="GeneID" id="10027618"/>
<feature type="compositionally biased region" description="Low complexity" evidence="6">
    <location>
        <begin position="520"/>
        <end position="539"/>
    </location>
</feature>
<feature type="compositionally biased region" description="Basic and acidic residues" evidence="6">
    <location>
        <begin position="418"/>
        <end position="436"/>
    </location>
</feature>
<feature type="compositionally biased region" description="Pro residues" evidence="6">
    <location>
        <begin position="731"/>
        <end position="748"/>
    </location>
</feature>
<dbReference type="Gene3D" id="2.10.110.10">
    <property type="entry name" value="Cysteine Rich Protein"/>
    <property type="match status" value="2"/>
</dbReference>
<keyword evidence="4 5" id="KW-0440">LIM domain</keyword>
<evidence type="ECO:0000256" key="5">
    <source>
        <dbReference type="PROSITE-ProRule" id="PRU00125"/>
    </source>
</evidence>
<feature type="region of interest" description="Disordered" evidence="6">
    <location>
        <begin position="151"/>
        <end position="356"/>
    </location>
</feature>
<dbReference type="AlphaFoldDB" id="E4UXP3"/>
<dbReference type="PROSITE" id="PS50023">
    <property type="entry name" value="LIM_DOMAIN_2"/>
    <property type="match status" value="2"/>
</dbReference>
<feature type="region of interest" description="Disordered" evidence="6">
    <location>
        <begin position="699"/>
        <end position="818"/>
    </location>
</feature>
<dbReference type="SMART" id="SM00132">
    <property type="entry name" value="LIM"/>
    <property type="match status" value="2"/>
</dbReference>
<feature type="compositionally biased region" description="Polar residues" evidence="6">
    <location>
        <begin position="263"/>
        <end position="274"/>
    </location>
</feature>